<sequence>MNVTHIEFKPLDSKRHNSEKRQGLEEAKLQVLDSSQIHHLVDGSFIDNSSVKSTQSKKIDTDELAHLKCVIKKGEENLSYLGYSIDKS</sequence>
<dbReference type="Proteomes" id="UP000789525">
    <property type="component" value="Unassembled WGS sequence"/>
</dbReference>
<evidence type="ECO:0000313" key="1">
    <source>
        <dbReference type="EMBL" id="CAG8481657.1"/>
    </source>
</evidence>
<comment type="caution">
    <text evidence="1">The sequence shown here is derived from an EMBL/GenBank/DDBJ whole genome shotgun (WGS) entry which is preliminary data.</text>
</comment>
<evidence type="ECO:0000313" key="2">
    <source>
        <dbReference type="Proteomes" id="UP000789525"/>
    </source>
</evidence>
<dbReference type="EMBL" id="CAJVPT010002463">
    <property type="protein sequence ID" value="CAG8481657.1"/>
    <property type="molecule type" value="Genomic_DNA"/>
</dbReference>
<accession>A0ACA9KLZ2</accession>
<keyword evidence="2" id="KW-1185">Reference proteome</keyword>
<organism evidence="1 2">
    <name type="scientific">Acaulospora colombiana</name>
    <dbReference type="NCBI Taxonomy" id="27376"/>
    <lineage>
        <taxon>Eukaryota</taxon>
        <taxon>Fungi</taxon>
        <taxon>Fungi incertae sedis</taxon>
        <taxon>Mucoromycota</taxon>
        <taxon>Glomeromycotina</taxon>
        <taxon>Glomeromycetes</taxon>
        <taxon>Diversisporales</taxon>
        <taxon>Acaulosporaceae</taxon>
        <taxon>Acaulospora</taxon>
    </lineage>
</organism>
<name>A0ACA9KLZ2_9GLOM</name>
<gene>
    <name evidence="1" type="ORF">ACOLOM_LOCUS2012</name>
</gene>
<protein>
    <submittedName>
        <fullName evidence="1">15765_t:CDS:1</fullName>
    </submittedName>
</protein>
<proteinExistence type="predicted"/>
<reference evidence="1" key="1">
    <citation type="submission" date="2021-06" db="EMBL/GenBank/DDBJ databases">
        <authorList>
            <person name="Kallberg Y."/>
            <person name="Tangrot J."/>
            <person name="Rosling A."/>
        </authorList>
    </citation>
    <scope>NUCLEOTIDE SEQUENCE</scope>
    <source>
        <strain evidence="1">CL356</strain>
    </source>
</reference>